<dbReference type="PRINTS" id="PR01607">
    <property type="entry name" value="APYRASEFAMLY"/>
</dbReference>
<proteinExistence type="inferred from homology"/>
<gene>
    <name evidence="5" type="ORF">CLW00_10856</name>
</gene>
<comment type="caution">
    <text evidence="5">The sequence shown here is derived from an EMBL/GenBank/DDBJ whole genome shotgun (WGS) entry which is preliminary data.</text>
</comment>
<comment type="similarity">
    <text evidence="2">Belongs to the 5'-nucleotidase family.</text>
</comment>
<dbReference type="RefSeq" id="WP_106134305.1">
    <property type="nucleotide sequence ID" value="NZ_PVTR01000008.1"/>
</dbReference>
<dbReference type="OrthoDB" id="9775118at2"/>
<organism evidence="5 6">
    <name type="scientific">Mongoliibacter ruber</name>
    <dbReference type="NCBI Taxonomy" id="1750599"/>
    <lineage>
        <taxon>Bacteria</taxon>
        <taxon>Pseudomonadati</taxon>
        <taxon>Bacteroidota</taxon>
        <taxon>Cytophagia</taxon>
        <taxon>Cytophagales</taxon>
        <taxon>Cyclobacteriaceae</taxon>
        <taxon>Mongoliibacter</taxon>
    </lineage>
</organism>
<dbReference type="GO" id="GO:0009166">
    <property type="term" value="P:nucleotide catabolic process"/>
    <property type="evidence" value="ECO:0007669"/>
    <property type="project" value="InterPro"/>
</dbReference>
<protein>
    <submittedName>
        <fullName evidence="5">5'-nucleotidase</fullName>
    </submittedName>
</protein>
<dbReference type="InterPro" id="IPR008334">
    <property type="entry name" value="5'-Nucleotdase_C"/>
</dbReference>
<evidence type="ECO:0000259" key="4">
    <source>
        <dbReference type="Pfam" id="PF02872"/>
    </source>
</evidence>
<keyword evidence="2" id="KW-0378">Hydrolase</keyword>
<reference evidence="5 6" key="1">
    <citation type="submission" date="2018-03" db="EMBL/GenBank/DDBJ databases">
        <title>Genomic Encyclopedia of Archaeal and Bacterial Type Strains, Phase II (KMG-II): from individual species to whole genera.</title>
        <authorList>
            <person name="Goeker M."/>
        </authorList>
    </citation>
    <scope>NUCLEOTIDE SEQUENCE [LARGE SCALE GENOMIC DNA]</scope>
    <source>
        <strain evidence="5 6">DSM 27929</strain>
    </source>
</reference>
<dbReference type="InterPro" id="IPR036907">
    <property type="entry name" value="5'-Nucleotdase_C_sf"/>
</dbReference>
<dbReference type="Pfam" id="PF00149">
    <property type="entry name" value="Metallophos"/>
    <property type="match status" value="1"/>
</dbReference>
<feature type="domain" description="Calcineurin-like phosphoesterase" evidence="3">
    <location>
        <begin position="38"/>
        <end position="236"/>
    </location>
</feature>
<dbReference type="GO" id="GO:0000166">
    <property type="term" value="F:nucleotide binding"/>
    <property type="evidence" value="ECO:0007669"/>
    <property type="project" value="UniProtKB-KW"/>
</dbReference>
<dbReference type="InterPro" id="IPR004843">
    <property type="entry name" value="Calcineurin-like_PHP"/>
</dbReference>
<dbReference type="Pfam" id="PF02872">
    <property type="entry name" value="5_nucleotid_C"/>
    <property type="match status" value="1"/>
</dbReference>
<sequence>MLKSISKNILLLILIFAFSCKDQIEELEPLDELIEVVILSTNDEHAKIEPFSRLQKLVERERKLNKNLVLVSAGDFFSGNPFVDYADEPGAPMIALMNLAGYDLAVLGNHDFDYGLDILRLRMSEANFPMILANVKQNDLLPGLEPYKEFHFEDIDISLAFVGLVQTNINGIPSTRPDNVNGLEFKEPEKAPIDYSELKNRNSAIIGLTHLGIERDLLFARQNENIDIIIGGHSHTQISNGRYENGILITQAGTDLKFVGKTVLGFRNGNLVHERNQLIPLEDFPESDPEIEELINGYLSNPILETVIVELEKPISGISQLSCLMTDALRFGLEVDIAFQNVGGIRLGELKAGPVKISDVLTLDPFRNNVVLMELNEDEIKNLIATRTANTGLIDLLPSGINYTVFRDSQGNFQRFEIKLENGDKLDPNKKYKVAMNSFIGTTYNFQRQDPGELLFYQTTDLLIQFLQESKNLDYTGWLRFSLE</sequence>
<dbReference type="AlphaFoldDB" id="A0A2T0WIN8"/>
<evidence type="ECO:0000313" key="6">
    <source>
        <dbReference type="Proteomes" id="UP000238157"/>
    </source>
</evidence>
<dbReference type="GO" id="GO:0016787">
    <property type="term" value="F:hydrolase activity"/>
    <property type="evidence" value="ECO:0007669"/>
    <property type="project" value="UniProtKB-KW"/>
</dbReference>
<dbReference type="CDD" id="cd00845">
    <property type="entry name" value="MPP_UshA_N_like"/>
    <property type="match status" value="1"/>
</dbReference>
<dbReference type="Gene3D" id="3.60.21.10">
    <property type="match status" value="1"/>
</dbReference>
<dbReference type="SUPFAM" id="SSF55816">
    <property type="entry name" value="5'-nucleotidase (syn. UDP-sugar hydrolase), C-terminal domain"/>
    <property type="match status" value="1"/>
</dbReference>
<dbReference type="PANTHER" id="PTHR11575:SF24">
    <property type="entry name" value="5'-NUCLEOTIDASE"/>
    <property type="match status" value="1"/>
</dbReference>
<evidence type="ECO:0000259" key="3">
    <source>
        <dbReference type="Pfam" id="PF00149"/>
    </source>
</evidence>
<feature type="domain" description="5'-Nucleotidase C-terminal" evidence="4">
    <location>
        <begin position="319"/>
        <end position="441"/>
    </location>
</feature>
<keyword evidence="1" id="KW-0732">Signal</keyword>
<dbReference type="InterPro" id="IPR029052">
    <property type="entry name" value="Metallo-depent_PP-like"/>
</dbReference>
<evidence type="ECO:0000256" key="1">
    <source>
        <dbReference type="ARBA" id="ARBA00022729"/>
    </source>
</evidence>
<dbReference type="PANTHER" id="PTHR11575">
    <property type="entry name" value="5'-NUCLEOTIDASE-RELATED"/>
    <property type="match status" value="1"/>
</dbReference>
<accession>A0A2T0WIN8</accession>
<dbReference type="Proteomes" id="UP000238157">
    <property type="component" value="Unassembled WGS sequence"/>
</dbReference>
<keyword evidence="6" id="KW-1185">Reference proteome</keyword>
<dbReference type="PROSITE" id="PS51257">
    <property type="entry name" value="PROKAR_LIPOPROTEIN"/>
    <property type="match status" value="1"/>
</dbReference>
<dbReference type="SUPFAM" id="SSF56300">
    <property type="entry name" value="Metallo-dependent phosphatases"/>
    <property type="match status" value="1"/>
</dbReference>
<keyword evidence="2" id="KW-0547">Nucleotide-binding</keyword>
<name>A0A2T0WIN8_9BACT</name>
<dbReference type="InterPro" id="IPR006179">
    <property type="entry name" value="5_nucleotidase/apyrase"/>
</dbReference>
<dbReference type="EMBL" id="PVTR01000008">
    <property type="protein sequence ID" value="PRY86569.1"/>
    <property type="molecule type" value="Genomic_DNA"/>
</dbReference>
<evidence type="ECO:0000256" key="2">
    <source>
        <dbReference type="RuleBase" id="RU362119"/>
    </source>
</evidence>
<dbReference type="Gene3D" id="3.90.780.10">
    <property type="entry name" value="5'-Nucleotidase, C-terminal domain"/>
    <property type="match status" value="1"/>
</dbReference>
<evidence type="ECO:0000313" key="5">
    <source>
        <dbReference type="EMBL" id="PRY86569.1"/>
    </source>
</evidence>
<dbReference type="GO" id="GO:0030288">
    <property type="term" value="C:outer membrane-bounded periplasmic space"/>
    <property type="evidence" value="ECO:0007669"/>
    <property type="project" value="TreeGrafter"/>
</dbReference>